<dbReference type="SUPFAM" id="SSF52833">
    <property type="entry name" value="Thioredoxin-like"/>
    <property type="match status" value="1"/>
</dbReference>
<dbReference type="Proteomes" id="UP001183176">
    <property type="component" value="Unassembled WGS sequence"/>
</dbReference>
<evidence type="ECO:0000259" key="1">
    <source>
        <dbReference type="PROSITE" id="PS51352"/>
    </source>
</evidence>
<dbReference type="PROSITE" id="PS51352">
    <property type="entry name" value="THIOREDOXIN_2"/>
    <property type="match status" value="1"/>
</dbReference>
<dbReference type="InterPro" id="IPR000866">
    <property type="entry name" value="AhpC/TSA"/>
</dbReference>
<sequence>MPVLGAGEQFPRIPITLLDGTTVDAGDPNADRSEGRYRVVLFYRGSWCPFCNAQLRAFQRALPDLAGVNTGVLAVSVDDQETTQALVDKLRLEFPVGHSADAHKLAELTGAFVNEDPLYVQSTGFVLGPDGRIVVSVYSSGAIGRLMPDDVVGLVRYHAEHSA</sequence>
<dbReference type="InterPro" id="IPR036249">
    <property type="entry name" value="Thioredoxin-like_sf"/>
</dbReference>
<dbReference type="InterPro" id="IPR013766">
    <property type="entry name" value="Thioredoxin_domain"/>
</dbReference>
<protein>
    <submittedName>
        <fullName evidence="2">Redoxin domain-containing protein</fullName>
    </submittedName>
</protein>
<evidence type="ECO:0000313" key="2">
    <source>
        <dbReference type="EMBL" id="MDT0263966.1"/>
    </source>
</evidence>
<gene>
    <name evidence="2" type="ORF">RM423_21560</name>
</gene>
<dbReference type="EMBL" id="JAVREH010000062">
    <property type="protein sequence ID" value="MDT0263966.1"/>
    <property type="molecule type" value="Genomic_DNA"/>
</dbReference>
<evidence type="ECO:0000313" key="3">
    <source>
        <dbReference type="Proteomes" id="UP001183176"/>
    </source>
</evidence>
<organism evidence="2 3">
    <name type="scientific">Jatrophihabitans lederbergiae</name>
    <dbReference type="NCBI Taxonomy" id="3075547"/>
    <lineage>
        <taxon>Bacteria</taxon>
        <taxon>Bacillati</taxon>
        <taxon>Actinomycetota</taxon>
        <taxon>Actinomycetes</taxon>
        <taxon>Jatrophihabitantales</taxon>
        <taxon>Jatrophihabitantaceae</taxon>
        <taxon>Jatrophihabitans</taxon>
    </lineage>
</organism>
<dbReference type="Gene3D" id="3.40.30.10">
    <property type="entry name" value="Glutaredoxin"/>
    <property type="match status" value="1"/>
</dbReference>
<reference evidence="3" key="1">
    <citation type="submission" date="2023-07" db="EMBL/GenBank/DDBJ databases">
        <title>30 novel species of actinomycetes from the DSMZ collection.</title>
        <authorList>
            <person name="Nouioui I."/>
        </authorList>
    </citation>
    <scope>NUCLEOTIDE SEQUENCE [LARGE SCALE GENOMIC DNA]</scope>
    <source>
        <strain evidence="3">DSM 44399</strain>
    </source>
</reference>
<accession>A0ABU2JG54</accession>
<name>A0ABU2JG54_9ACTN</name>
<comment type="caution">
    <text evidence="2">The sequence shown here is derived from an EMBL/GenBank/DDBJ whole genome shotgun (WGS) entry which is preliminary data.</text>
</comment>
<dbReference type="RefSeq" id="WP_311425109.1">
    <property type="nucleotide sequence ID" value="NZ_JAVREH010000062.1"/>
</dbReference>
<feature type="domain" description="Thioredoxin" evidence="1">
    <location>
        <begin position="4"/>
        <end position="160"/>
    </location>
</feature>
<proteinExistence type="predicted"/>
<keyword evidence="3" id="KW-1185">Reference proteome</keyword>
<dbReference type="Pfam" id="PF00578">
    <property type="entry name" value="AhpC-TSA"/>
    <property type="match status" value="1"/>
</dbReference>